<feature type="transmembrane region" description="Helical" evidence="1">
    <location>
        <begin position="170"/>
        <end position="186"/>
    </location>
</feature>
<reference evidence="3" key="1">
    <citation type="submission" date="2021-06" db="EMBL/GenBank/DDBJ databases">
        <authorList>
            <person name="Criscuolo A."/>
        </authorList>
    </citation>
    <scope>NUCLEOTIDE SEQUENCE</scope>
    <source>
        <strain evidence="3">CIP111803</strain>
    </source>
</reference>
<feature type="transmembrane region" description="Helical" evidence="1">
    <location>
        <begin position="96"/>
        <end position="115"/>
    </location>
</feature>
<evidence type="ECO:0000313" key="3">
    <source>
        <dbReference type="EMBL" id="CAG7611055.1"/>
    </source>
</evidence>
<feature type="transmembrane region" description="Helical" evidence="1">
    <location>
        <begin position="12"/>
        <end position="34"/>
    </location>
</feature>
<dbReference type="Pfam" id="PF01757">
    <property type="entry name" value="Acyl_transf_3"/>
    <property type="match status" value="1"/>
</dbReference>
<comment type="caution">
    <text evidence="3">The sequence shown here is derived from an EMBL/GenBank/DDBJ whole genome shotgun (WGS) entry which is preliminary data.</text>
</comment>
<feature type="domain" description="Acyltransferase 3" evidence="2">
    <location>
        <begin position="16"/>
        <end position="336"/>
    </location>
</feature>
<accession>A0A916JXX2</accession>
<proteinExistence type="predicted"/>
<feature type="transmembrane region" description="Helical" evidence="1">
    <location>
        <begin position="258"/>
        <end position="275"/>
    </location>
</feature>
<dbReference type="InterPro" id="IPR050879">
    <property type="entry name" value="Acyltransferase_3"/>
</dbReference>
<dbReference type="AlphaFoldDB" id="A0A916JXX2"/>
<dbReference type="GO" id="GO:0009103">
    <property type="term" value="P:lipopolysaccharide biosynthetic process"/>
    <property type="evidence" value="ECO:0007669"/>
    <property type="project" value="TreeGrafter"/>
</dbReference>
<feature type="transmembrane region" description="Helical" evidence="1">
    <location>
        <begin position="192"/>
        <end position="213"/>
    </location>
</feature>
<protein>
    <recommendedName>
        <fullName evidence="2">Acyltransferase 3 domain-containing protein</fullName>
    </recommendedName>
</protein>
<organism evidence="3 4">
    <name type="scientific">Leucobacter soli</name>
    <dbReference type="NCBI Taxonomy" id="2812850"/>
    <lineage>
        <taxon>Bacteria</taxon>
        <taxon>Bacillati</taxon>
        <taxon>Actinomycetota</taxon>
        <taxon>Actinomycetes</taxon>
        <taxon>Micrococcales</taxon>
        <taxon>Microbacteriaceae</taxon>
        <taxon>Leucobacter</taxon>
    </lineage>
</organism>
<evidence type="ECO:0000256" key="1">
    <source>
        <dbReference type="SAM" id="Phobius"/>
    </source>
</evidence>
<dbReference type="GO" id="GO:0016020">
    <property type="term" value="C:membrane"/>
    <property type="evidence" value="ECO:0007669"/>
    <property type="project" value="TreeGrafter"/>
</dbReference>
<feature type="transmembrane region" description="Helical" evidence="1">
    <location>
        <begin position="220"/>
        <end position="238"/>
    </location>
</feature>
<dbReference type="Proteomes" id="UP000693892">
    <property type="component" value="Unassembled WGS sequence"/>
</dbReference>
<keyword evidence="1" id="KW-0812">Transmembrane</keyword>
<dbReference type="RefSeq" id="WP_218115004.1">
    <property type="nucleotide sequence ID" value="NZ_CAJVAP010000013.1"/>
</dbReference>
<evidence type="ECO:0000313" key="4">
    <source>
        <dbReference type="Proteomes" id="UP000693892"/>
    </source>
</evidence>
<dbReference type="PANTHER" id="PTHR23028">
    <property type="entry name" value="ACETYLTRANSFERASE"/>
    <property type="match status" value="1"/>
</dbReference>
<feature type="transmembrane region" description="Helical" evidence="1">
    <location>
        <begin position="282"/>
        <end position="298"/>
    </location>
</feature>
<keyword evidence="1" id="KW-0472">Membrane</keyword>
<dbReference type="EMBL" id="CAJVAP010000013">
    <property type="protein sequence ID" value="CAG7611055.1"/>
    <property type="molecule type" value="Genomic_DNA"/>
</dbReference>
<feature type="transmembrane region" description="Helical" evidence="1">
    <location>
        <begin position="54"/>
        <end position="75"/>
    </location>
</feature>
<sequence length="365" mass="40690">MRSTVIDPARPRFLLLDFLRILGAVAVLFYHYTARAHSQWGELPGDVFPGLSNVAAYGFIGVQLFFLLSGFVIFFSTEGRTVGQFVSARISRLYPAYWAAVILTSVLLVFIAPQLGRELSFAQILTNLTMAQTAFGVPHVDGVYWTLPIELLFYTMIALLIRVNLTESKVYWFVFAWPVLGALAQQTGNELLVALLSPDYASLFAAGMVLYLIHSRGHSLLRWMLLAFNLIVSIQQFLQLATPGRQRRLTGLDYSEAIGVLVLVAVFVAVTLIVLTPLKHRGWAWMSVAGALTYPLYLVHEYWGWWIIGISHETLGKWGALAAAFAVSVALAVALERWVERPLRPRLRAGLQRSFDKLQQSSSAG</sequence>
<evidence type="ECO:0000259" key="2">
    <source>
        <dbReference type="Pfam" id="PF01757"/>
    </source>
</evidence>
<keyword evidence="1" id="KW-1133">Transmembrane helix</keyword>
<dbReference type="PANTHER" id="PTHR23028:SF53">
    <property type="entry name" value="ACYL_TRANSF_3 DOMAIN-CONTAINING PROTEIN"/>
    <property type="match status" value="1"/>
</dbReference>
<feature type="transmembrane region" description="Helical" evidence="1">
    <location>
        <begin position="318"/>
        <end position="339"/>
    </location>
</feature>
<keyword evidence="4" id="KW-1185">Reference proteome</keyword>
<feature type="transmembrane region" description="Helical" evidence="1">
    <location>
        <begin position="143"/>
        <end position="163"/>
    </location>
</feature>
<dbReference type="GO" id="GO:0016747">
    <property type="term" value="F:acyltransferase activity, transferring groups other than amino-acyl groups"/>
    <property type="evidence" value="ECO:0007669"/>
    <property type="project" value="InterPro"/>
</dbReference>
<dbReference type="InterPro" id="IPR002656">
    <property type="entry name" value="Acyl_transf_3_dom"/>
</dbReference>
<gene>
    <name evidence="3" type="ORF">LEUCIP111803_01387</name>
</gene>
<name>A0A916JXX2_9MICO</name>